<sequence length="370" mass="41630">MKVAQVLHMNGGVGHASYGNNSLVQEKVICLTKPIREEAITSLYCNTVPRSLAVADLGCSSGPNTLLVVSEFIKIVEKLYRELNHKSPEYKVFLNDLPGNDFSNIFKSLDSFKEKLCDEMESGIGPCYFSGVPGSFYGRVFPNQSLHFVHSSYSLQWLSKVPEGVDNNRGNVYIGSTSPTNVARAYYEQFQRDFSLFLKCRAEELVKGGRMVLTFLGRRSDDPSSKDGGYIWELMATALNDMVLQGIIKEEQLDTFNIPQYTPSPSEVELEVLKEGSFASNRLEVSEVNWNAFDDWNTLEFESERSDTLSDGGYNVAQCMRAVAEPMLVSHFGEAIIEEVFSRYQQILTDRMSKEQTKFINVTVLLTRKA</sequence>
<dbReference type="Pfam" id="PF03492">
    <property type="entry name" value="Methyltransf_7"/>
    <property type="match status" value="1"/>
</dbReference>
<proteinExistence type="predicted"/>
<reference evidence="6" key="2">
    <citation type="submission" date="2018-02" db="UniProtKB">
        <authorList>
            <consortium name="EnsemblPlants"/>
        </authorList>
    </citation>
    <scope>IDENTIFICATION</scope>
    <source>
        <strain evidence="6">Williams 82</strain>
    </source>
</reference>
<keyword evidence="3" id="KW-0479">Metal-binding</keyword>
<dbReference type="SUPFAM" id="SSF53335">
    <property type="entry name" value="S-adenosyl-L-methionine-dependent methyltransferases"/>
    <property type="match status" value="1"/>
</dbReference>
<dbReference type="Gene3D" id="3.40.50.150">
    <property type="entry name" value="Vaccinia Virus protein VP39"/>
    <property type="match status" value="1"/>
</dbReference>
<reference evidence="5" key="3">
    <citation type="submission" date="2018-07" db="EMBL/GenBank/DDBJ databases">
        <title>WGS assembly of Glycine max.</title>
        <authorList>
            <person name="Schmutz J."/>
            <person name="Cannon S."/>
            <person name="Schlueter J."/>
            <person name="Ma J."/>
            <person name="Mitros T."/>
            <person name="Nelson W."/>
            <person name="Hyten D."/>
            <person name="Song Q."/>
            <person name="Thelen J."/>
            <person name="Cheng J."/>
            <person name="Xu D."/>
            <person name="Hellsten U."/>
            <person name="May G."/>
            <person name="Yu Y."/>
            <person name="Sakurai T."/>
            <person name="Umezawa T."/>
            <person name="Bhattacharyya M."/>
            <person name="Sandhu D."/>
            <person name="Valliyodan B."/>
            <person name="Lindquist E."/>
            <person name="Peto M."/>
            <person name="Grant D."/>
            <person name="Shu S."/>
            <person name="Goodstein D."/>
            <person name="Barry K."/>
            <person name="Futrell-Griggs M."/>
            <person name="Abernathy B."/>
            <person name="Du J."/>
            <person name="Tian Z."/>
            <person name="Zhu L."/>
            <person name="Gill N."/>
            <person name="Joshi T."/>
            <person name="Libault M."/>
            <person name="Sethuraman A."/>
            <person name="Zhang X."/>
            <person name="Shinozaki K."/>
            <person name="Nguyen H."/>
            <person name="Wing R."/>
            <person name="Cregan P."/>
            <person name="Specht J."/>
            <person name="Grimwood J."/>
            <person name="Rokhsar D."/>
            <person name="Stacey G."/>
            <person name="Shoemaker R."/>
            <person name="Jackson S."/>
        </authorList>
    </citation>
    <scope>NUCLEOTIDE SEQUENCE</scope>
    <source>
        <tissue evidence="5">Callus</tissue>
    </source>
</reference>
<dbReference type="OMA" id="FWELLAM"/>
<organism evidence="5">
    <name type="scientific">Glycine max</name>
    <name type="common">Soybean</name>
    <name type="synonym">Glycine hispida</name>
    <dbReference type="NCBI Taxonomy" id="3847"/>
    <lineage>
        <taxon>Eukaryota</taxon>
        <taxon>Viridiplantae</taxon>
        <taxon>Streptophyta</taxon>
        <taxon>Embryophyta</taxon>
        <taxon>Tracheophyta</taxon>
        <taxon>Spermatophyta</taxon>
        <taxon>Magnoliopsida</taxon>
        <taxon>eudicotyledons</taxon>
        <taxon>Gunneridae</taxon>
        <taxon>Pentapetalae</taxon>
        <taxon>rosids</taxon>
        <taxon>fabids</taxon>
        <taxon>Fabales</taxon>
        <taxon>Fabaceae</taxon>
        <taxon>Papilionoideae</taxon>
        <taxon>50 kb inversion clade</taxon>
        <taxon>NPAAA clade</taxon>
        <taxon>indigoferoid/millettioid clade</taxon>
        <taxon>Phaseoleae</taxon>
        <taxon>Glycine</taxon>
        <taxon>Glycine subgen. Soja</taxon>
    </lineage>
</organism>
<dbReference type="AlphaFoldDB" id="A0A0R0FQG3"/>
<keyword evidence="7" id="KW-1185">Reference proteome</keyword>
<evidence type="ECO:0000256" key="2">
    <source>
        <dbReference type="ARBA" id="ARBA00022679"/>
    </source>
</evidence>
<name>A0A0R0FQG3_SOYBN</name>
<dbReference type="GO" id="GO:0008757">
    <property type="term" value="F:S-adenosylmethionine-dependent methyltransferase activity"/>
    <property type="evidence" value="ECO:0000318"/>
    <property type="project" value="GO_Central"/>
</dbReference>
<dbReference type="SMR" id="A0A0R0FQG3"/>
<dbReference type="InterPro" id="IPR005299">
    <property type="entry name" value="MeTrfase_7"/>
</dbReference>
<dbReference type="EMBL" id="CM000849">
    <property type="protein sequence ID" value="KRH08183.1"/>
    <property type="molecule type" value="Genomic_DNA"/>
</dbReference>
<evidence type="ECO:0000313" key="5">
    <source>
        <dbReference type="EMBL" id="KRH08183.1"/>
    </source>
</evidence>
<dbReference type="GO" id="GO:0046872">
    <property type="term" value="F:metal ion binding"/>
    <property type="evidence" value="ECO:0007669"/>
    <property type="project" value="UniProtKB-KW"/>
</dbReference>
<dbReference type="Gene3D" id="1.10.1200.270">
    <property type="entry name" value="Methyltransferase, alpha-helical capping domain"/>
    <property type="match status" value="1"/>
</dbReference>
<dbReference type="Proteomes" id="UP000008827">
    <property type="component" value="Chromosome 16"/>
</dbReference>
<dbReference type="Gramene" id="KRH08183">
    <property type="protein sequence ID" value="KRH08183"/>
    <property type="gene ID" value="GLYMA_16G134700"/>
</dbReference>
<dbReference type="GO" id="GO:0032259">
    <property type="term" value="P:methylation"/>
    <property type="evidence" value="ECO:0000318"/>
    <property type="project" value="GO_Central"/>
</dbReference>
<gene>
    <name evidence="6" type="primary">LOC100814233</name>
    <name evidence="5" type="ORF">GLYMA_16G134700</name>
</gene>
<dbReference type="InterPro" id="IPR029063">
    <property type="entry name" value="SAM-dependent_MTases_sf"/>
</dbReference>
<keyword evidence="1" id="KW-0489">Methyltransferase</keyword>
<evidence type="ECO:0000313" key="7">
    <source>
        <dbReference type="Proteomes" id="UP000008827"/>
    </source>
</evidence>
<dbReference type="EnsemblPlants" id="KRH08183">
    <property type="protein sequence ID" value="KRH08183"/>
    <property type="gene ID" value="GLYMA_16G134700"/>
</dbReference>
<evidence type="ECO:0000256" key="3">
    <source>
        <dbReference type="ARBA" id="ARBA00022723"/>
    </source>
</evidence>
<dbReference type="PANTHER" id="PTHR31009">
    <property type="entry name" value="S-ADENOSYL-L-METHIONINE:CARBOXYL METHYLTRANSFERASE FAMILY PROTEIN"/>
    <property type="match status" value="1"/>
</dbReference>
<reference evidence="5 6" key="1">
    <citation type="journal article" date="2010" name="Nature">
        <title>Genome sequence of the palaeopolyploid soybean.</title>
        <authorList>
            <person name="Schmutz J."/>
            <person name="Cannon S.B."/>
            <person name="Schlueter J."/>
            <person name="Ma J."/>
            <person name="Mitros T."/>
            <person name="Nelson W."/>
            <person name="Hyten D.L."/>
            <person name="Song Q."/>
            <person name="Thelen J.J."/>
            <person name="Cheng J."/>
            <person name="Xu D."/>
            <person name="Hellsten U."/>
            <person name="May G.D."/>
            <person name="Yu Y."/>
            <person name="Sakurai T."/>
            <person name="Umezawa T."/>
            <person name="Bhattacharyya M.K."/>
            <person name="Sandhu D."/>
            <person name="Valliyodan B."/>
            <person name="Lindquist E."/>
            <person name="Peto M."/>
            <person name="Grant D."/>
            <person name="Shu S."/>
            <person name="Goodstein D."/>
            <person name="Barry K."/>
            <person name="Futrell-Griggs M."/>
            <person name="Abernathy B."/>
            <person name="Du J."/>
            <person name="Tian Z."/>
            <person name="Zhu L."/>
            <person name="Gill N."/>
            <person name="Joshi T."/>
            <person name="Libault M."/>
            <person name="Sethuraman A."/>
            <person name="Zhang X.-C."/>
            <person name="Shinozaki K."/>
            <person name="Nguyen H.T."/>
            <person name="Wing R.A."/>
            <person name="Cregan P."/>
            <person name="Specht J."/>
            <person name="Grimwood J."/>
            <person name="Rokhsar D."/>
            <person name="Stacey G."/>
            <person name="Shoemaker R.C."/>
            <person name="Jackson S.A."/>
        </authorList>
    </citation>
    <scope>NUCLEOTIDE SEQUENCE</scope>
    <source>
        <strain evidence="6">cv. Williams 82</strain>
        <tissue evidence="5">Callus</tissue>
    </source>
</reference>
<evidence type="ECO:0000256" key="1">
    <source>
        <dbReference type="ARBA" id="ARBA00022603"/>
    </source>
</evidence>
<evidence type="ECO:0000313" key="6">
    <source>
        <dbReference type="EnsemblPlants" id="KRH08183"/>
    </source>
</evidence>
<protein>
    <submittedName>
        <fullName evidence="5 6">Uncharacterized protein</fullName>
    </submittedName>
</protein>
<dbReference type="InterPro" id="IPR042086">
    <property type="entry name" value="MeTrfase_capping"/>
</dbReference>
<keyword evidence="4" id="KW-0460">Magnesium</keyword>
<keyword evidence="2" id="KW-0808">Transferase</keyword>
<accession>A0A0R0FQG3</accession>
<evidence type="ECO:0000256" key="4">
    <source>
        <dbReference type="ARBA" id="ARBA00022842"/>
    </source>
</evidence>
<dbReference type="FunFam" id="3.40.50.150:FF:000794">
    <property type="entry name" value="Jasmonate O-methyltransferase, putative"/>
    <property type="match status" value="1"/>
</dbReference>